<evidence type="ECO:0000256" key="13">
    <source>
        <dbReference type="ARBA" id="ARBA00023065"/>
    </source>
</evidence>
<dbReference type="InterPro" id="IPR023299">
    <property type="entry name" value="ATPase_P-typ_cyto_dom_N"/>
</dbReference>
<dbReference type="SFLD" id="SFLDF00027">
    <property type="entry name" value="p-type_atpase"/>
    <property type="match status" value="1"/>
</dbReference>
<dbReference type="InterPro" id="IPR008250">
    <property type="entry name" value="ATPase_P-typ_transduc_dom_A_sf"/>
</dbReference>
<keyword evidence="18" id="KW-1185">Reference proteome</keyword>
<evidence type="ECO:0000256" key="7">
    <source>
        <dbReference type="ARBA" id="ARBA00022723"/>
    </source>
</evidence>
<reference evidence="17 18" key="1">
    <citation type="submission" date="2012-09" db="EMBL/GenBank/DDBJ databases">
        <title>Genome Sequence of Bacillus sp. DW5-4.</title>
        <authorList>
            <person name="Lai Q."/>
            <person name="Liu Y."/>
            <person name="Shao Z."/>
        </authorList>
    </citation>
    <scope>NUCLEOTIDE SEQUENCE [LARGE SCALE GENOMIC DNA]</scope>
    <source>
        <strain evidence="17 18">DW5-4</strain>
    </source>
</reference>
<dbReference type="NCBIfam" id="TIGR01525">
    <property type="entry name" value="ATPase-IB_hvy"/>
    <property type="match status" value="1"/>
</dbReference>
<feature type="transmembrane region" description="Helical" evidence="15">
    <location>
        <begin position="285"/>
        <end position="309"/>
    </location>
</feature>
<dbReference type="Pfam" id="PF00122">
    <property type="entry name" value="E1-E2_ATPase"/>
    <property type="match status" value="1"/>
</dbReference>
<name>A0A081L6Y7_9BACI</name>
<keyword evidence="8 15" id="KW-0547">Nucleotide-binding</keyword>
<keyword evidence="4 15" id="KW-1003">Cell membrane</keyword>
<feature type="domain" description="P-type ATPase A" evidence="16">
    <location>
        <begin position="134"/>
        <end position="235"/>
    </location>
</feature>
<dbReference type="SFLD" id="SFLDS00003">
    <property type="entry name" value="Haloacid_Dehalogenase"/>
    <property type="match status" value="1"/>
</dbReference>
<dbReference type="SUPFAM" id="SSF56784">
    <property type="entry name" value="HAD-like"/>
    <property type="match status" value="1"/>
</dbReference>
<feature type="transmembrane region" description="Helical" evidence="15">
    <location>
        <begin position="80"/>
        <end position="99"/>
    </location>
</feature>
<dbReference type="GO" id="GO:0005886">
    <property type="term" value="C:plasma membrane"/>
    <property type="evidence" value="ECO:0007669"/>
    <property type="project" value="UniProtKB-SubCell"/>
</dbReference>
<dbReference type="GO" id="GO:0005524">
    <property type="term" value="F:ATP binding"/>
    <property type="evidence" value="ECO:0007669"/>
    <property type="project" value="UniProtKB-UniRule"/>
</dbReference>
<dbReference type="RefSeq" id="WP_034324921.1">
    <property type="nucleotide sequence ID" value="NZ_JOTP01000035.1"/>
</dbReference>
<keyword evidence="5" id="KW-0597">Phosphoprotein</keyword>
<dbReference type="InterPro" id="IPR051949">
    <property type="entry name" value="Cation_Transport_ATPase"/>
</dbReference>
<dbReference type="FunFam" id="2.70.150.10:FF:000002">
    <property type="entry name" value="Copper-transporting ATPase 1, putative"/>
    <property type="match status" value="1"/>
</dbReference>
<accession>A0A081L6Y7</accession>
<dbReference type="InterPro" id="IPR023298">
    <property type="entry name" value="ATPase_P-typ_TM_dom_sf"/>
</dbReference>
<evidence type="ECO:0000256" key="11">
    <source>
        <dbReference type="ARBA" id="ARBA00022967"/>
    </source>
</evidence>
<keyword evidence="12 15" id="KW-1133">Transmembrane helix</keyword>
<evidence type="ECO:0000259" key="16">
    <source>
        <dbReference type="Pfam" id="PF00122"/>
    </source>
</evidence>
<dbReference type="SFLD" id="SFLDG00002">
    <property type="entry name" value="C1.7:_P-type_atpase_like"/>
    <property type="match status" value="1"/>
</dbReference>
<keyword evidence="14 15" id="KW-0472">Membrane</keyword>
<evidence type="ECO:0000256" key="12">
    <source>
        <dbReference type="ARBA" id="ARBA00022989"/>
    </source>
</evidence>
<dbReference type="PANTHER" id="PTHR43079:SF1">
    <property type="entry name" value="CADMIUM_ZINC-TRANSPORTING ATPASE HMA1, CHLOROPLASTIC-RELATED"/>
    <property type="match status" value="1"/>
</dbReference>
<dbReference type="Gene3D" id="3.40.50.1000">
    <property type="entry name" value="HAD superfamily/HAD-like"/>
    <property type="match status" value="1"/>
</dbReference>
<dbReference type="Gene3D" id="2.70.150.10">
    <property type="entry name" value="Calcium-transporting ATPase, cytoplasmic transduction domain A"/>
    <property type="match status" value="1"/>
</dbReference>
<keyword evidence="7 15" id="KW-0479">Metal-binding</keyword>
<dbReference type="GO" id="GO:0019829">
    <property type="term" value="F:ATPase-coupled monoatomic cation transmembrane transporter activity"/>
    <property type="evidence" value="ECO:0007669"/>
    <property type="project" value="InterPro"/>
</dbReference>
<dbReference type="PRINTS" id="PR00119">
    <property type="entry name" value="CATATPASE"/>
</dbReference>
<dbReference type="PANTHER" id="PTHR43079">
    <property type="entry name" value="PROBABLE CADMIUM/ZINC-TRANSPORTING ATPASE HMA1"/>
    <property type="match status" value="1"/>
</dbReference>
<dbReference type="Proteomes" id="UP000028091">
    <property type="component" value="Unassembled WGS sequence"/>
</dbReference>
<organism evidence="17 18">
    <name type="scientific">Bacillus zhangzhouensis</name>
    <dbReference type="NCBI Taxonomy" id="1178540"/>
    <lineage>
        <taxon>Bacteria</taxon>
        <taxon>Bacillati</taxon>
        <taxon>Bacillota</taxon>
        <taxon>Bacilli</taxon>
        <taxon>Bacillales</taxon>
        <taxon>Bacillaceae</taxon>
        <taxon>Bacillus</taxon>
    </lineage>
</organism>
<dbReference type="CDD" id="cd07551">
    <property type="entry name" value="P-type_ATPase_HM_ZosA_PfeT-like"/>
    <property type="match status" value="1"/>
</dbReference>
<sequence length="639" mass="68867">MNENTALYQTTKQKESKWSFHKWAQHGELIAAGISGILILIGWVLKDESMWSIPLFILAFVIGGFAKAKEGIEETISSKTLNVELLMIFAAIGSAIIGYWAEGAILIFIFSLSGALETYTSNKSKKDLTALMSIAPNEATLIEDDGTTIQIAASSLTPGDRIMIKAGERIAADGVILSGRTSVDESALTGESVPQEKGQGEDVFAGTVNLNGSLTVEVTKYNEETLFHKIIKLVESAQESVSPSQAFIEKFEGAYVKGVLITVAILMFLPHFVLGWSMSETFYRAMVFMVVASPCALVASIMPAALSLISNGARNGMLVKGSVFLEKLGTSTMIAFDKTGTITSGKPAVEKVVMANGQDAPAFYQALYQIESQSNHPLAKAISDMAKEHQAERSAHVTIEETSGFGVKAQLNGETWRIGKKDFAGKASMDREIEEIGDDLSSQGYTVVYVQKDQEVVGCLGLKDQIRPEAKKIIQELNDLGIQTVMLTGDQQKTAEAIAEEAGIQTVVAECLPDEKVNEVNQLKKQGDSIIMVGDGINDAPALATADVGVAMGGGTDVALETADLILMKNNLNNLTKMIRLSRKMNRIIKQNIIFSLTVICLLICANFLQVLDLPFGVIGHEGSTILVILNGLRLLRAS</sequence>
<keyword evidence="3" id="KW-0813">Transport</keyword>
<evidence type="ECO:0000256" key="3">
    <source>
        <dbReference type="ARBA" id="ARBA00022448"/>
    </source>
</evidence>
<dbReference type="eggNOG" id="COG2217">
    <property type="taxonomic scope" value="Bacteria"/>
</dbReference>
<feature type="transmembrane region" description="Helical" evidence="15">
    <location>
        <begin position="254"/>
        <end position="273"/>
    </location>
</feature>
<evidence type="ECO:0000256" key="14">
    <source>
        <dbReference type="ARBA" id="ARBA00023136"/>
    </source>
</evidence>
<keyword evidence="10" id="KW-0460">Magnesium</keyword>
<dbReference type="OrthoDB" id="9813266at2"/>
<dbReference type="SUPFAM" id="SSF81665">
    <property type="entry name" value="Calcium ATPase, transmembrane domain M"/>
    <property type="match status" value="1"/>
</dbReference>
<dbReference type="Gene3D" id="3.40.1110.10">
    <property type="entry name" value="Calcium-transporting ATPase, cytoplasmic domain N"/>
    <property type="match status" value="1"/>
</dbReference>
<dbReference type="EMBL" id="JOTP01000035">
    <property type="protein sequence ID" value="KEP25013.1"/>
    <property type="molecule type" value="Genomic_DNA"/>
</dbReference>
<dbReference type="InterPro" id="IPR018303">
    <property type="entry name" value="ATPase_P-typ_P_site"/>
</dbReference>
<keyword evidence="11" id="KW-1278">Translocase</keyword>
<evidence type="ECO:0000256" key="5">
    <source>
        <dbReference type="ARBA" id="ARBA00022553"/>
    </source>
</evidence>
<feature type="transmembrane region" description="Helical" evidence="15">
    <location>
        <begin position="27"/>
        <end position="45"/>
    </location>
</feature>
<gene>
    <name evidence="17" type="ORF">BA70_12540</name>
</gene>
<evidence type="ECO:0000256" key="10">
    <source>
        <dbReference type="ARBA" id="ARBA00022842"/>
    </source>
</evidence>
<dbReference type="InterPro" id="IPR036412">
    <property type="entry name" value="HAD-like_sf"/>
</dbReference>
<dbReference type="PRINTS" id="PR00941">
    <property type="entry name" value="CDATPASE"/>
</dbReference>
<keyword evidence="9 15" id="KW-0067">ATP-binding</keyword>
<comment type="similarity">
    <text evidence="2 15">Belongs to the cation transport ATPase (P-type) (TC 3.A.3) family. Type IB subfamily.</text>
</comment>
<evidence type="ECO:0000256" key="1">
    <source>
        <dbReference type="ARBA" id="ARBA00004651"/>
    </source>
</evidence>
<feature type="transmembrane region" description="Helical" evidence="15">
    <location>
        <begin position="593"/>
        <end position="612"/>
    </location>
</feature>
<dbReference type="GO" id="GO:0016887">
    <property type="term" value="F:ATP hydrolysis activity"/>
    <property type="evidence" value="ECO:0007669"/>
    <property type="project" value="InterPro"/>
</dbReference>
<proteinExistence type="inferred from homology"/>
<dbReference type="SUPFAM" id="SSF81653">
    <property type="entry name" value="Calcium ATPase, transduction domain A"/>
    <property type="match status" value="1"/>
</dbReference>
<dbReference type="PROSITE" id="PS00154">
    <property type="entry name" value="ATPASE_E1_E2"/>
    <property type="match status" value="1"/>
</dbReference>
<dbReference type="InterPro" id="IPR044492">
    <property type="entry name" value="P_typ_ATPase_HD_dom"/>
</dbReference>
<evidence type="ECO:0000256" key="6">
    <source>
        <dbReference type="ARBA" id="ARBA00022692"/>
    </source>
</evidence>
<comment type="subcellular location">
    <subcellularLocation>
        <location evidence="1">Cell membrane</location>
        <topology evidence="1">Multi-pass membrane protein</topology>
    </subcellularLocation>
</comment>
<dbReference type="NCBIfam" id="TIGR01494">
    <property type="entry name" value="ATPase_P-type"/>
    <property type="match status" value="1"/>
</dbReference>
<evidence type="ECO:0000256" key="9">
    <source>
        <dbReference type="ARBA" id="ARBA00022840"/>
    </source>
</evidence>
<dbReference type="InterPro" id="IPR023214">
    <property type="entry name" value="HAD_sf"/>
</dbReference>
<evidence type="ECO:0000256" key="4">
    <source>
        <dbReference type="ARBA" id="ARBA00022475"/>
    </source>
</evidence>
<dbReference type="InterPro" id="IPR027256">
    <property type="entry name" value="P-typ_ATPase_IB"/>
</dbReference>
<dbReference type="InterPro" id="IPR059000">
    <property type="entry name" value="ATPase_P-type_domA"/>
</dbReference>
<keyword evidence="6 15" id="KW-0812">Transmembrane</keyword>
<feature type="transmembrane region" description="Helical" evidence="15">
    <location>
        <begin position="51"/>
        <end position="68"/>
    </location>
</feature>
<dbReference type="InterPro" id="IPR001757">
    <property type="entry name" value="P_typ_ATPase"/>
</dbReference>
<evidence type="ECO:0000256" key="8">
    <source>
        <dbReference type="ARBA" id="ARBA00022741"/>
    </source>
</evidence>
<evidence type="ECO:0000313" key="17">
    <source>
        <dbReference type="EMBL" id="KEP25013.1"/>
    </source>
</evidence>
<dbReference type="FunFam" id="3.40.50.1000:FF:000020">
    <property type="entry name" value="Probable cation-transporting P-type ATPase"/>
    <property type="match status" value="1"/>
</dbReference>
<dbReference type="GO" id="GO:0046872">
    <property type="term" value="F:metal ion binding"/>
    <property type="evidence" value="ECO:0007669"/>
    <property type="project" value="UniProtKB-KW"/>
</dbReference>
<evidence type="ECO:0000256" key="15">
    <source>
        <dbReference type="RuleBase" id="RU362081"/>
    </source>
</evidence>
<dbReference type="AlphaFoldDB" id="A0A081L6Y7"/>
<comment type="caution">
    <text evidence="17">The sequence shown here is derived from an EMBL/GenBank/DDBJ whole genome shotgun (WGS) entry which is preliminary data.</text>
</comment>
<evidence type="ECO:0000313" key="18">
    <source>
        <dbReference type="Proteomes" id="UP000028091"/>
    </source>
</evidence>
<keyword evidence="13" id="KW-0406">Ion transport</keyword>
<evidence type="ECO:0000256" key="2">
    <source>
        <dbReference type="ARBA" id="ARBA00006024"/>
    </source>
</evidence>
<dbReference type="Pfam" id="PF00702">
    <property type="entry name" value="Hydrolase"/>
    <property type="match status" value="1"/>
</dbReference>
<protein>
    <submittedName>
        <fullName evidence="17">ATPase</fullName>
    </submittedName>
</protein>